<dbReference type="GeneID" id="89931726"/>
<sequence length="645" mass="72844">MPTPSSTVPTTGTESRSPSPDAEELVFLTLHEHNSREEKTDPSVRRLPSGMHMYGAVNRTFDLTSSLLGRDKRYGSTIAALRDEKPKSLDSILPHDVLELLDHHLLWHKLYMPWLPSLRTLWDEIAAARPSSTSHLSASTLLALLATIALDVPSERLAQYRNLRLDLQCIVYHLGQKLLFMLPRDEYTLIVLELVMNHRPLALVDSQEAAAHTLSGNLFGTLISAMQQRLGFDAAPKKLRGCLASGQPANVEVLVLNTLRWCASTMRRMSQDLQELETNRSELYEPEVALQAAFEITAEAIDRFSLDKCFFLFHVLRYHADDLIATRGVIIDWQDTAKLSEHIETHVELRNQRRKDYDLGLTQFFFNDGRTHEGLALSQLITIEQGQGYSNVIGLAMFFAVMRGFQAPSTLNTGVGNDTMAQLSMYWTQRVNHEAAKVSLNEQTEAGAFLQRYGDMHMDALEKRLTDFINAATEVSLQGVPFVGPPRHTSTNVLMACKEILENNAVRIKIDNVLHPRVDMQLILLENAARQLERMEADGGSPEAVACGSVFTACAKVIRNLHRVMRSWKRQYRIQVPQPHCDHKKPYQHKQLPEAQPGISAASNPWPTFGFALDDFSTDGLFTDWDSWPQLDSDMFAFDFDTRHQ</sequence>
<keyword evidence="3" id="KW-1185">Reference proteome</keyword>
<feature type="region of interest" description="Disordered" evidence="1">
    <location>
        <begin position="1"/>
        <end position="21"/>
    </location>
</feature>
<dbReference type="RefSeq" id="XP_064654127.1">
    <property type="nucleotide sequence ID" value="XM_064807618.1"/>
</dbReference>
<gene>
    <name evidence="2" type="ORF">LTR77_010398</name>
</gene>
<reference evidence="2 3" key="1">
    <citation type="submission" date="2023-08" db="EMBL/GenBank/DDBJ databases">
        <title>Black Yeasts Isolated from many extreme environments.</title>
        <authorList>
            <person name="Coleine C."/>
            <person name="Stajich J.E."/>
            <person name="Selbmann L."/>
        </authorList>
    </citation>
    <scope>NUCLEOTIDE SEQUENCE [LARGE SCALE GENOMIC DNA]</scope>
    <source>
        <strain evidence="2 3">CCFEE 5935</strain>
    </source>
</reference>
<proteinExistence type="predicted"/>
<evidence type="ECO:0000313" key="3">
    <source>
        <dbReference type="Proteomes" id="UP001337655"/>
    </source>
</evidence>
<name>A0AAV9NX14_9PEZI</name>
<accession>A0AAV9NX14</accession>
<feature type="compositionally biased region" description="Low complexity" evidence="1">
    <location>
        <begin position="1"/>
        <end position="15"/>
    </location>
</feature>
<dbReference type="EMBL" id="JAVRRT010000023">
    <property type="protein sequence ID" value="KAK5163725.1"/>
    <property type="molecule type" value="Genomic_DNA"/>
</dbReference>
<organism evidence="2 3">
    <name type="scientific">Saxophila tyrrhenica</name>
    <dbReference type="NCBI Taxonomy" id="1690608"/>
    <lineage>
        <taxon>Eukaryota</taxon>
        <taxon>Fungi</taxon>
        <taxon>Dikarya</taxon>
        <taxon>Ascomycota</taxon>
        <taxon>Pezizomycotina</taxon>
        <taxon>Dothideomycetes</taxon>
        <taxon>Dothideomycetidae</taxon>
        <taxon>Mycosphaerellales</taxon>
        <taxon>Extremaceae</taxon>
        <taxon>Saxophila</taxon>
    </lineage>
</organism>
<evidence type="ECO:0000256" key="1">
    <source>
        <dbReference type="SAM" id="MobiDB-lite"/>
    </source>
</evidence>
<dbReference type="Proteomes" id="UP001337655">
    <property type="component" value="Unassembled WGS sequence"/>
</dbReference>
<evidence type="ECO:0000313" key="2">
    <source>
        <dbReference type="EMBL" id="KAK5163725.1"/>
    </source>
</evidence>
<comment type="caution">
    <text evidence="2">The sequence shown here is derived from an EMBL/GenBank/DDBJ whole genome shotgun (WGS) entry which is preliminary data.</text>
</comment>
<protein>
    <submittedName>
        <fullName evidence="2">Uncharacterized protein</fullName>
    </submittedName>
</protein>
<dbReference type="AlphaFoldDB" id="A0AAV9NX14"/>